<reference evidence="9 10" key="1">
    <citation type="submission" date="2016-10" db="EMBL/GenBank/DDBJ databases">
        <authorList>
            <person name="Varghese N."/>
            <person name="Submissions S."/>
        </authorList>
    </citation>
    <scope>NUCLEOTIDE SEQUENCE [LARGE SCALE GENOMIC DNA]</scope>
    <source>
        <strain evidence="9 10">DSM 20748</strain>
    </source>
</reference>
<dbReference type="Proteomes" id="UP000198647">
    <property type="component" value="Unassembled WGS sequence"/>
</dbReference>
<feature type="transmembrane region" description="Helical" evidence="8">
    <location>
        <begin position="6"/>
        <end position="24"/>
    </location>
</feature>
<keyword evidence="6 8" id="KW-1133">Transmembrane helix</keyword>
<dbReference type="NCBIfam" id="TIGR03426">
    <property type="entry name" value="shape_MreD"/>
    <property type="match status" value="1"/>
</dbReference>
<dbReference type="InterPro" id="IPR007227">
    <property type="entry name" value="Cell_shape_determining_MreD"/>
</dbReference>
<dbReference type="EMBL" id="FNOS01000002">
    <property type="protein sequence ID" value="SDX65747.1"/>
    <property type="molecule type" value="Genomic_DNA"/>
</dbReference>
<sequence>MKTVKLSILILLFIVLEGTVVNLFSGSLIRGETVMTPQWTLVFLLLMSLFYDSNDTYRTLWYALGAGLFMDVAYTGIIGVHMLVYAVVVYTVHGLNKLFHTNFPVVTLLVLAGVSFADTLLYVFYSALEVAEGNFLQFILQRLGPALLVNLIVFLLLYLILKNVLVKWRKYS</sequence>
<comment type="subcellular location">
    <subcellularLocation>
        <location evidence="1">Cell membrane</location>
        <topology evidence="1">Multi-pass membrane protein</topology>
    </subcellularLocation>
</comment>
<evidence type="ECO:0000256" key="6">
    <source>
        <dbReference type="ARBA" id="ARBA00022989"/>
    </source>
</evidence>
<keyword evidence="3" id="KW-1003">Cell membrane</keyword>
<evidence type="ECO:0000256" key="5">
    <source>
        <dbReference type="ARBA" id="ARBA00022960"/>
    </source>
</evidence>
<protein>
    <submittedName>
        <fullName evidence="9">Rod shape-determining protein MreD</fullName>
    </submittedName>
</protein>
<feature type="transmembrane region" description="Helical" evidence="8">
    <location>
        <begin position="72"/>
        <end position="93"/>
    </location>
</feature>
<evidence type="ECO:0000256" key="7">
    <source>
        <dbReference type="ARBA" id="ARBA00023136"/>
    </source>
</evidence>
<dbReference type="Pfam" id="PF04093">
    <property type="entry name" value="MreD"/>
    <property type="match status" value="1"/>
</dbReference>
<evidence type="ECO:0000313" key="10">
    <source>
        <dbReference type="Proteomes" id="UP000198647"/>
    </source>
</evidence>
<dbReference type="RefSeq" id="WP_093106041.1">
    <property type="nucleotide sequence ID" value="NZ_FNOS01000002.1"/>
</dbReference>
<comment type="caution">
    <text evidence="9">The sequence shown here is derived from an EMBL/GenBank/DDBJ whole genome shotgun (WGS) entry which is preliminary data.</text>
</comment>
<feature type="transmembrane region" description="Helical" evidence="8">
    <location>
        <begin position="105"/>
        <end position="127"/>
    </location>
</feature>
<evidence type="ECO:0000313" key="9">
    <source>
        <dbReference type="EMBL" id="SDX65747.1"/>
    </source>
</evidence>
<evidence type="ECO:0000256" key="4">
    <source>
        <dbReference type="ARBA" id="ARBA00022692"/>
    </source>
</evidence>
<organism evidence="9 10">
    <name type="scientific">Salimicrobium album</name>
    <dbReference type="NCBI Taxonomy" id="50717"/>
    <lineage>
        <taxon>Bacteria</taxon>
        <taxon>Bacillati</taxon>
        <taxon>Bacillota</taxon>
        <taxon>Bacilli</taxon>
        <taxon>Bacillales</taxon>
        <taxon>Bacillaceae</taxon>
        <taxon>Salimicrobium</taxon>
    </lineage>
</organism>
<keyword evidence="7 8" id="KW-0472">Membrane</keyword>
<evidence type="ECO:0000256" key="3">
    <source>
        <dbReference type="ARBA" id="ARBA00022475"/>
    </source>
</evidence>
<keyword evidence="4 8" id="KW-0812">Transmembrane</keyword>
<comment type="similarity">
    <text evidence="2">Belongs to the MreD family.</text>
</comment>
<evidence type="ECO:0000256" key="1">
    <source>
        <dbReference type="ARBA" id="ARBA00004651"/>
    </source>
</evidence>
<gene>
    <name evidence="9" type="ORF">SAMN04488081_0966</name>
</gene>
<evidence type="ECO:0000256" key="8">
    <source>
        <dbReference type="SAM" id="Phobius"/>
    </source>
</evidence>
<feature type="transmembrane region" description="Helical" evidence="8">
    <location>
        <begin position="139"/>
        <end position="161"/>
    </location>
</feature>
<name>A0A1H3DHB2_9BACI</name>
<keyword evidence="5" id="KW-0133">Cell shape</keyword>
<accession>A0A1H3DHB2</accession>
<proteinExistence type="inferred from homology"/>
<keyword evidence="10" id="KW-1185">Reference proteome</keyword>
<evidence type="ECO:0000256" key="2">
    <source>
        <dbReference type="ARBA" id="ARBA00007776"/>
    </source>
</evidence>